<dbReference type="GO" id="GO:0005737">
    <property type="term" value="C:cytoplasm"/>
    <property type="evidence" value="ECO:0007669"/>
    <property type="project" value="UniProtKB-ARBA"/>
</dbReference>
<dbReference type="GO" id="GO:0033539">
    <property type="term" value="P:fatty acid beta-oxidation using acyl-CoA dehydrogenase"/>
    <property type="evidence" value="ECO:0007669"/>
    <property type="project" value="TreeGrafter"/>
</dbReference>
<dbReference type="Gene3D" id="1.20.140.10">
    <property type="entry name" value="Butyryl-CoA Dehydrogenase, subunit A, domain 3"/>
    <property type="match status" value="1"/>
</dbReference>
<dbReference type="GO" id="GO:0050660">
    <property type="term" value="F:flavin adenine dinucleotide binding"/>
    <property type="evidence" value="ECO:0007669"/>
    <property type="project" value="InterPro"/>
</dbReference>
<evidence type="ECO:0000259" key="10">
    <source>
        <dbReference type="Pfam" id="PF02771"/>
    </source>
</evidence>
<dbReference type="GO" id="GO:0005634">
    <property type="term" value="C:nucleus"/>
    <property type="evidence" value="ECO:0007669"/>
    <property type="project" value="UniProtKB-SubCell"/>
</dbReference>
<dbReference type="Gene3D" id="1.10.10.60">
    <property type="entry name" value="Homeodomain-like"/>
    <property type="match status" value="1"/>
</dbReference>
<dbReference type="InterPro" id="IPR050741">
    <property type="entry name" value="Acyl-CoA_dehydrogenase"/>
</dbReference>
<name>A0A8J5JPE1_HOMAM</name>
<feature type="domain" description="Acyl-CoA oxidase/dehydrogenase middle" evidence="9">
    <location>
        <begin position="162"/>
        <end position="257"/>
    </location>
</feature>
<dbReference type="InterPro" id="IPR009057">
    <property type="entry name" value="Homeodomain-like_sf"/>
</dbReference>
<dbReference type="InterPro" id="IPR009100">
    <property type="entry name" value="AcylCoA_DH/oxidase_NM_dom_sf"/>
</dbReference>
<evidence type="ECO:0000256" key="7">
    <source>
        <dbReference type="RuleBase" id="RU362125"/>
    </source>
</evidence>
<dbReference type="Gene3D" id="2.40.110.10">
    <property type="entry name" value="Butyryl-CoA Dehydrogenase, subunit A, domain 2"/>
    <property type="match status" value="1"/>
</dbReference>
<evidence type="ECO:0000256" key="5">
    <source>
        <dbReference type="ARBA" id="ARBA00022827"/>
    </source>
</evidence>
<dbReference type="AlphaFoldDB" id="A0A8J5JPE1"/>
<evidence type="ECO:0000256" key="2">
    <source>
        <dbReference type="ARBA" id="ARBA00004123"/>
    </source>
</evidence>
<evidence type="ECO:0000256" key="6">
    <source>
        <dbReference type="ARBA" id="ARBA00023002"/>
    </source>
</evidence>
<evidence type="ECO:0000259" key="8">
    <source>
        <dbReference type="Pfam" id="PF00441"/>
    </source>
</evidence>
<evidence type="ECO:0000313" key="11">
    <source>
        <dbReference type="EMBL" id="KAG7162182.1"/>
    </source>
</evidence>
<evidence type="ECO:0000259" key="9">
    <source>
        <dbReference type="Pfam" id="PF02770"/>
    </source>
</evidence>
<sequence length="603" mass="68347">MWATPRMKYLSRSFGTLCRVNVQCRSLVTTTNSAQVIEQHQFYNEEQQKLQNAIKKLIDKEINPHVDEWETAGMWPAHKIMKLFGQAGFLGINKPVEYGGLDLDYKYQAAFNEALGGICAPGVGMGIGVQTDLTTPALARFGSEYLKREFLAPSISGDVVSCLGVSEPDAGSDVAGLQTSARHHGEDLIINGQKMWITNSWQADWICLLLNTSAGPPHLNKSLVCVPMKTPGIHLTKMIDKLGMRSSDTGQIFFDEVRVPAKNIIGEEGKGFTYQMLQGERMAMALSGLEPMKMCIQETLDYIRERKAFGQPLLNNQYLHFRLAELETELECLRSIIYRAVELYVHGEDITRLASMCKLKVGRLTREVADSCLQMWGGMGFTNEKRKTLTYAEKLEVVKQIDGSKSKRAVALTYSINESTIRGIYKMKDHIVKHMELAQTNALAQARMSPNQLLTKTEQLLVWYVQKQGRRNMAVETRDLMDTSKQLYQKLTRKWQTHLHSTLLKPYVDQLNHHHNALRQRQITDFFRQQQQPPQPPVMPQAGFEGFQEDDELLKDLILVSRLCRDLRLFSIGGGADEVMLTIICKFMGTLPVPPKKNKKFIT</sequence>
<dbReference type="Gene3D" id="1.10.540.10">
    <property type="entry name" value="Acyl-CoA dehydrogenase/oxidase, N-terminal domain"/>
    <property type="match status" value="1"/>
</dbReference>
<evidence type="ECO:0000256" key="4">
    <source>
        <dbReference type="ARBA" id="ARBA00022630"/>
    </source>
</evidence>
<evidence type="ECO:0000313" key="12">
    <source>
        <dbReference type="Proteomes" id="UP000747542"/>
    </source>
</evidence>
<comment type="cofactor">
    <cofactor evidence="1 7">
        <name>FAD</name>
        <dbReference type="ChEBI" id="CHEBI:57692"/>
    </cofactor>
</comment>
<gene>
    <name evidence="11" type="primary">acdh-6-L1</name>
    <name evidence="11" type="ORF">Hamer_G010851</name>
</gene>
<dbReference type="Pfam" id="PF00441">
    <property type="entry name" value="Acyl-CoA_dh_1"/>
    <property type="match status" value="1"/>
</dbReference>
<dbReference type="SUPFAM" id="SSF56645">
    <property type="entry name" value="Acyl-CoA dehydrogenase NM domain-like"/>
    <property type="match status" value="1"/>
</dbReference>
<evidence type="ECO:0000256" key="3">
    <source>
        <dbReference type="ARBA" id="ARBA00009347"/>
    </source>
</evidence>
<keyword evidence="12" id="KW-1185">Reference proteome</keyword>
<keyword evidence="6 7" id="KW-0560">Oxidoreductase</keyword>
<feature type="domain" description="Acyl-CoA dehydrogenase/oxidase N-terminal" evidence="10">
    <location>
        <begin position="44"/>
        <end position="158"/>
    </location>
</feature>
<evidence type="ECO:0000256" key="1">
    <source>
        <dbReference type="ARBA" id="ARBA00001974"/>
    </source>
</evidence>
<dbReference type="SUPFAM" id="SSF47203">
    <property type="entry name" value="Acyl-CoA dehydrogenase C-terminal domain-like"/>
    <property type="match status" value="1"/>
</dbReference>
<dbReference type="SUPFAM" id="SSF46689">
    <property type="entry name" value="Homeodomain-like"/>
    <property type="match status" value="1"/>
</dbReference>
<feature type="domain" description="Acyl-CoA dehydrogenase/oxidase C-terminal" evidence="8">
    <location>
        <begin position="270"/>
        <end position="386"/>
    </location>
</feature>
<dbReference type="InterPro" id="IPR046373">
    <property type="entry name" value="Acyl-CoA_Oxase/DH_mid-dom_sf"/>
</dbReference>
<dbReference type="Pfam" id="PF02770">
    <property type="entry name" value="Acyl-CoA_dh_M"/>
    <property type="match status" value="1"/>
</dbReference>
<organism evidence="11 12">
    <name type="scientific">Homarus americanus</name>
    <name type="common">American lobster</name>
    <dbReference type="NCBI Taxonomy" id="6706"/>
    <lineage>
        <taxon>Eukaryota</taxon>
        <taxon>Metazoa</taxon>
        <taxon>Ecdysozoa</taxon>
        <taxon>Arthropoda</taxon>
        <taxon>Crustacea</taxon>
        <taxon>Multicrustacea</taxon>
        <taxon>Malacostraca</taxon>
        <taxon>Eumalacostraca</taxon>
        <taxon>Eucarida</taxon>
        <taxon>Decapoda</taxon>
        <taxon>Pleocyemata</taxon>
        <taxon>Astacidea</taxon>
        <taxon>Nephropoidea</taxon>
        <taxon>Nephropidae</taxon>
        <taxon>Homarus</taxon>
    </lineage>
</organism>
<dbReference type="InterPro" id="IPR013786">
    <property type="entry name" value="AcylCoA_DH/ox_N"/>
</dbReference>
<keyword evidence="4 7" id="KW-0285">Flavoprotein</keyword>
<dbReference type="InterPro" id="IPR036250">
    <property type="entry name" value="AcylCo_DH-like_C"/>
</dbReference>
<protein>
    <submittedName>
        <fullName evidence="11">Acyl-CoA dehydrogenase 6-like 1</fullName>
    </submittedName>
</protein>
<dbReference type="GO" id="GO:0003995">
    <property type="term" value="F:acyl-CoA dehydrogenase activity"/>
    <property type="evidence" value="ECO:0007669"/>
    <property type="project" value="InterPro"/>
</dbReference>
<dbReference type="PANTHER" id="PTHR48083:SF6">
    <property type="entry name" value="ACYL-COA DEHYDROGENASE 6"/>
    <property type="match status" value="1"/>
</dbReference>
<comment type="similarity">
    <text evidence="3 7">Belongs to the acyl-CoA dehydrogenase family.</text>
</comment>
<dbReference type="InterPro" id="IPR037069">
    <property type="entry name" value="AcylCoA_DH/ox_N_sf"/>
</dbReference>
<proteinExistence type="inferred from homology"/>
<reference evidence="11" key="1">
    <citation type="journal article" date="2021" name="Sci. Adv.">
        <title>The American lobster genome reveals insights on longevity, neural, and immune adaptations.</title>
        <authorList>
            <person name="Polinski J.M."/>
            <person name="Zimin A.V."/>
            <person name="Clark K.F."/>
            <person name="Kohn A.B."/>
            <person name="Sadowski N."/>
            <person name="Timp W."/>
            <person name="Ptitsyn A."/>
            <person name="Khanna P."/>
            <person name="Romanova D.Y."/>
            <person name="Williams P."/>
            <person name="Greenwood S.J."/>
            <person name="Moroz L.L."/>
            <person name="Walt D.R."/>
            <person name="Bodnar A.G."/>
        </authorList>
    </citation>
    <scope>NUCLEOTIDE SEQUENCE</scope>
    <source>
        <strain evidence="11">GMGI-L3</strain>
    </source>
</reference>
<dbReference type="InterPro" id="IPR006089">
    <property type="entry name" value="Acyl-CoA_DH_CS"/>
</dbReference>
<dbReference type="InterPro" id="IPR006091">
    <property type="entry name" value="Acyl-CoA_Oxase/DH_mid-dom"/>
</dbReference>
<accession>A0A8J5JPE1</accession>
<dbReference type="FunFam" id="2.40.110.10:FF:000002">
    <property type="entry name" value="Acyl-CoA dehydrogenase fadE12"/>
    <property type="match status" value="1"/>
</dbReference>
<keyword evidence="5 7" id="KW-0274">FAD</keyword>
<dbReference type="EMBL" id="JAHLQT010028013">
    <property type="protein sequence ID" value="KAG7162182.1"/>
    <property type="molecule type" value="Genomic_DNA"/>
</dbReference>
<dbReference type="GO" id="GO:0003677">
    <property type="term" value="F:DNA binding"/>
    <property type="evidence" value="ECO:0007669"/>
    <property type="project" value="InterPro"/>
</dbReference>
<comment type="caution">
    <text evidence="11">The sequence shown here is derived from an EMBL/GenBank/DDBJ whole genome shotgun (WGS) entry which is preliminary data.</text>
</comment>
<dbReference type="Proteomes" id="UP000747542">
    <property type="component" value="Unassembled WGS sequence"/>
</dbReference>
<comment type="subcellular location">
    <subcellularLocation>
        <location evidence="2">Nucleus</location>
    </subcellularLocation>
</comment>
<dbReference type="PANTHER" id="PTHR48083">
    <property type="entry name" value="MEDIUM-CHAIN SPECIFIC ACYL-COA DEHYDROGENASE, MITOCHONDRIAL-RELATED"/>
    <property type="match status" value="1"/>
</dbReference>
<dbReference type="InterPro" id="IPR009075">
    <property type="entry name" value="AcylCo_DH/oxidase_C"/>
</dbReference>
<dbReference type="PROSITE" id="PS00072">
    <property type="entry name" value="ACYL_COA_DH_1"/>
    <property type="match status" value="1"/>
</dbReference>
<dbReference type="Pfam" id="PF02771">
    <property type="entry name" value="Acyl-CoA_dh_N"/>
    <property type="match status" value="1"/>
</dbReference>